<dbReference type="AlphaFoldDB" id="A0A1F5V0X8"/>
<dbReference type="Proteomes" id="UP000179157">
    <property type="component" value="Unassembled WGS sequence"/>
</dbReference>
<protein>
    <recommendedName>
        <fullName evidence="1">Predicted pPIWI-associating nuclease domain-containing protein</fullName>
    </recommendedName>
</protein>
<dbReference type="Pfam" id="PF18165">
    <property type="entry name" value="pP_pnuc_1"/>
    <property type="match status" value="1"/>
</dbReference>
<reference evidence="2 3" key="1">
    <citation type="journal article" date="2016" name="Nat. Commun.">
        <title>Thousands of microbial genomes shed light on interconnected biogeochemical processes in an aquifer system.</title>
        <authorList>
            <person name="Anantharaman K."/>
            <person name="Brown C.T."/>
            <person name="Hug L.A."/>
            <person name="Sharon I."/>
            <person name="Castelle C.J."/>
            <person name="Probst A.J."/>
            <person name="Thomas B.C."/>
            <person name="Singh A."/>
            <person name="Wilkins M.J."/>
            <person name="Karaoz U."/>
            <person name="Brodie E.L."/>
            <person name="Williams K.H."/>
            <person name="Hubbard S.S."/>
            <person name="Banfield J.F."/>
        </authorList>
    </citation>
    <scope>NUCLEOTIDE SEQUENCE [LARGE SCALE GENOMIC DNA]</scope>
    <source>
        <strain evidence="3">RBG_16_55_9</strain>
    </source>
</reference>
<accession>A0A1F5V0X8</accession>
<evidence type="ECO:0000313" key="3">
    <source>
        <dbReference type="Proteomes" id="UP000179157"/>
    </source>
</evidence>
<feature type="domain" description="Predicted pPIWI-associating nuclease" evidence="1">
    <location>
        <begin position="127"/>
        <end position="249"/>
    </location>
</feature>
<dbReference type="InterPro" id="IPR040556">
    <property type="entry name" value="pP_pnuc_1"/>
</dbReference>
<name>A0A1F5V0X8_FRAXR</name>
<sequence length="269" mass="29622">MNPAEFIDILQRVLDQLERSSAPKPSEAERKSIISLIGAWFSQLKPAFAAMLGDDSQLTPIDGLMDVFNKLIAGNRARSSLVRQVKAIRRLFTDSLLNGLTRAYWNLVAASSPAGYDEVVARRLKQLDATLGESYEQATLDLADSGRSTYRGAASELREVLTGVLHNLAPNEKVEATDWYREARKSGERKEAHPTRAERTRYILRSRGLGSSSTGEAEAHTKLVEDRLEAVVNANYKRGAAGTHGGSERTEVLASLQYLNALLRELLPG</sequence>
<evidence type="ECO:0000313" key="2">
    <source>
        <dbReference type="EMBL" id="OGF57082.1"/>
    </source>
</evidence>
<dbReference type="EMBL" id="MFGX01000019">
    <property type="protein sequence ID" value="OGF57082.1"/>
    <property type="molecule type" value="Genomic_DNA"/>
</dbReference>
<comment type="caution">
    <text evidence="2">The sequence shown here is derived from an EMBL/GenBank/DDBJ whole genome shotgun (WGS) entry which is preliminary data.</text>
</comment>
<evidence type="ECO:0000259" key="1">
    <source>
        <dbReference type="Pfam" id="PF18165"/>
    </source>
</evidence>
<gene>
    <name evidence="2" type="ORF">A2Z21_05015</name>
</gene>
<organism evidence="2 3">
    <name type="scientific">Fraserbacteria sp. (strain RBG_16_55_9)</name>
    <dbReference type="NCBI Taxonomy" id="1817864"/>
    <lineage>
        <taxon>Bacteria</taxon>
        <taxon>Candidatus Fraseribacteriota</taxon>
    </lineage>
</organism>
<proteinExistence type="predicted"/>